<gene>
    <name evidence="1" type="ORF">U0R11_09170</name>
</gene>
<proteinExistence type="predicted"/>
<dbReference type="Proteomes" id="UP001623558">
    <property type="component" value="Unassembled WGS sequence"/>
</dbReference>
<evidence type="ECO:0000313" key="1">
    <source>
        <dbReference type="EMBL" id="MFL0162557.1"/>
    </source>
</evidence>
<dbReference type="RefSeq" id="WP_406751402.1">
    <property type="nucleotide sequence ID" value="NZ_JBEWZH010000006.1"/>
</dbReference>
<accession>A0ABW8RY33</accession>
<name>A0ABW8RY33_9BACT</name>
<reference evidence="1 2" key="1">
    <citation type="submission" date="2024-07" db="EMBL/GenBank/DDBJ databases">
        <authorList>
            <person name="Pitt A."/>
            <person name="Hahn M.W."/>
        </authorList>
    </citation>
    <scope>NUCLEOTIDE SEQUENCE [LARGE SCALE GENOMIC DNA]</scope>
    <source>
        <strain evidence="1 2">1-SAACH-A3</strain>
    </source>
</reference>
<evidence type="ECO:0008006" key="3">
    <source>
        <dbReference type="Google" id="ProtNLM"/>
    </source>
</evidence>
<keyword evidence="2" id="KW-1185">Reference proteome</keyword>
<comment type="caution">
    <text evidence="1">The sequence shown here is derived from an EMBL/GenBank/DDBJ whole genome shotgun (WGS) entry which is preliminary data.</text>
</comment>
<organism evidence="1 2">
    <name type="scientific">Aquirufa salirivi</name>
    <dbReference type="NCBI Taxonomy" id="3104729"/>
    <lineage>
        <taxon>Bacteria</taxon>
        <taxon>Pseudomonadati</taxon>
        <taxon>Bacteroidota</taxon>
        <taxon>Cytophagia</taxon>
        <taxon>Cytophagales</taxon>
        <taxon>Flectobacillaceae</taxon>
        <taxon>Aquirufa</taxon>
    </lineage>
</organism>
<evidence type="ECO:0000313" key="2">
    <source>
        <dbReference type="Proteomes" id="UP001623558"/>
    </source>
</evidence>
<protein>
    <recommendedName>
        <fullName evidence="3">Serine kinase</fullName>
    </recommendedName>
</protein>
<sequence length="305" mass="34874">MYKYVALGMQIQSEIEIPGLFPFDFQESGDTVIVKIGTVPETLQNEILEVKPFSFFNEREFIFHIPEAAKFYITNGNKILIEPLTDNLDEVFFYLYTGVLATVLFQKNILPFHVSGVVLKNNTVLLFAGHQRAGKSSTSIMLQNRGYLPFTDDTAVLQVKNGLCYATSSYPIIRAMERTLEKQSVYSDDEITPKIKEGFKFGINFHKKFTPEQLPVSGIVFLSEDGDEVEISPMKSTEAIKLLKFNIYRKQWVNGMKKELLEFQTISQIAQSKLHFFSVKRPWESDSFEILAQAIEDQVIHQIGK</sequence>
<dbReference type="EMBL" id="JBEWZH010000006">
    <property type="protein sequence ID" value="MFL0162557.1"/>
    <property type="molecule type" value="Genomic_DNA"/>
</dbReference>